<dbReference type="AlphaFoldDB" id="A0A2T7PEN0"/>
<reference evidence="6 7" key="1">
    <citation type="submission" date="2018-04" db="EMBL/GenBank/DDBJ databases">
        <title>The genome of golden apple snail Pomacea canaliculata provides insight into stress tolerance and invasive adaptation.</title>
        <authorList>
            <person name="Liu C."/>
            <person name="Liu B."/>
            <person name="Ren Y."/>
            <person name="Zhang Y."/>
            <person name="Wang H."/>
            <person name="Li S."/>
            <person name="Jiang F."/>
            <person name="Yin L."/>
            <person name="Zhang G."/>
            <person name="Qian W."/>
            <person name="Fan W."/>
        </authorList>
    </citation>
    <scope>NUCLEOTIDE SEQUENCE [LARGE SCALE GENOMIC DNA]</scope>
    <source>
        <strain evidence="6">SZHN2017</strain>
        <tissue evidence="6">Muscle</tissue>
    </source>
</reference>
<gene>
    <name evidence="6" type="ORF">C0Q70_07303</name>
</gene>
<feature type="compositionally biased region" description="Polar residues" evidence="4">
    <location>
        <begin position="149"/>
        <end position="160"/>
    </location>
</feature>
<dbReference type="InterPro" id="IPR021625">
    <property type="entry name" value="PI31_Prot_N"/>
</dbReference>
<comment type="similarity">
    <text evidence="1">Belongs to the proteasome inhibitor PI31 family.</text>
</comment>
<proteinExistence type="inferred from homology"/>
<sequence>MTLPGFEFLFSSVQSQLRSPEDAVVSAVHWKIICSGFRCTGAGENPGAQGSTESLPNGWNSSDIYILHYQHTKTNKSFILKIVPVEGVILLHFQRESDENVVSVELQVSQFTTNDFASANTVFRNLEQLNTIVEKSLIAPAVSGKSPMQHDNSQQPPTTASSSKKKHKSPLLVEEGGPRQPAWVGPRRMDPFAVGGDDLDPLSGLGIGGMGGGGMIMDPRRSGGPLFGPERSPPMFGPSRGGGMHPDVLPPGSVPPGARFDPFGPPGTRPEPDPDHERPPGFDDMFM</sequence>
<dbReference type="Gene3D" id="3.40.1000.30">
    <property type="match status" value="1"/>
</dbReference>
<dbReference type="PANTHER" id="PTHR13266:SF1">
    <property type="entry name" value="PROTEASOME INHIBITOR PI31 SUBUNIT"/>
    <property type="match status" value="1"/>
</dbReference>
<feature type="compositionally biased region" description="Gly residues" evidence="4">
    <location>
        <begin position="205"/>
        <end position="215"/>
    </location>
</feature>
<keyword evidence="3" id="KW-0647">Proteasome</keyword>
<evidence type="ECO:0000256" key="1">
    <source>
        <dbReference type="ARBA" id="ARBA00006405"/>
    </source>
</evidence>
<dbReference type="STRING" id="400727.A0A2T7PEN0"/>
<accession>A0A2T7PEN0</accession>
<dbReference type="GO" id="GO:0000502">
    <property type="term" value="C:proteasome complex"/>
    <property type="evidence" value="ECO:0007669"/>
    <property type="project" value="UniProtKB-KW"/>
</dbReference>
<feature type="domain" description="PI31 proteasome regulator N-terminal" evidence="5">
    <location>
        <begin position="14"/>
        <end position="145"/>
    </location>
</feature>
<dbReference type="GO" id="GO:0004866">
    <property type="term" value="F:endopeptidase inhibitor activity"/>
    <property type="evidence" value="ECO:0007669"/>
    <property type="project" value="InterPro"/>
</dbReference>
<dbReference type="PANTHER" id="PTHR13266">
    <property type="entry name" value="PROTEASOME INHIBITOR"/>
    <property type="match status" value="1"/>
</dbReference>
<organism evidence="6 7">
    <name type="scientific">Pomacea canaliculata</name>
    <name type="common">Golden apple snail</name>
    <dbReference type="NCBI Taxonomy" id="400727"/>
    <lineage>
        <taxon>Eukaryota</taxon>
        <taxon>Metazoa</taxon>
        <taxon>Spiralia</taxon>
        <taxon>Lophotrochozoa</taxon>
        <taxon>Mollusca</taxon>
        <taxon>Gastropoda</taxon>
        <taxon>Caenogastropoda</taxon>
        <taxon>Architaenioglossa</taxon>
        <taxon>Ampullarioidea</taxon>
        <taxon>Ampullariidae</taxon>
        <taxon>Pomacea</taxon>
    </lineage>
</organism>
<dbReference type="EMBL" id="PZQS01000004">
    <property type="protein sequence ID" value="PVD31879.1"/>
    <property type="molecule type" value="Genomic_DNA"/>
</dbReference>
<dbReference type="Proteomes" id="UP000245119">
    <property type="component" value="Linkage Group LG4"/>
</dbReference>
<dbReference type="GO" id="GO:0070628">
    <property type="term" value="F:proteasome binding"/>
    <property type="evidence" value="ECO:0007669"/>
    <property type="project" value="InterPro"/>
</dbReference>
<name>A0A2T7PEN0_POMCA</name>
<evidence type="ECO:0000256" key="4">
    <source>
        <dbReference type="SAM" id="MobiDB-lite"/>
    </source>
</evidence>
<evidence type="ECO:0000313" key="7">
    <source>
        <dbReference type="Proteomes" id="UP000245119"/>
    </source>
</evidence>
<dbReference type="OMA" id="HENTITN"/>
<comment type="caution">
    <text evidence="6">The sequence shown here is derived from an EMBL/GenBank/DDBJ whole genome shotgun (WGS) entry which is preliminary data.</text>
</comment>
<feature type="region of interest" description="Disordered" evidence="4">
    <location>
        <begin position="143"/>
        <end position="287"/>
    </location>
</feature>
<keyword evidence="7" id="KW-1185">Reference proteome</keyword>
<feature type="compositionally biased region" description="Basic and acidic residues" evidence="4">
    <location>
        <begin position="270"/>
        <end position="281"/>
    </location>
</feature>
<evidence type="ECO:0000259" key="5">
    <source>
        <dbReference type="Pfam" id="PF11566"/>
    </source>
</evidence>
<evidence type="ECO:0000256" key="2">
    <source>
        <dbReference type="ARBA" id="ARBA00015575"/>
    </source>
</evidence>
<dbReference type="Pfam" id="PF11566">
    <property type="entry name" value="PI31_Prot_N"/>
    <property type="match status" value="1"/>
</dbReference>
<evidence type="ECO:0000313" key="6">
    <source>
        <dbReference type="EMBL" id="PVD31879.1"/>
    </source>
</evidence>
<dbReference type="InterPro" id="IPR045128">
    <property type="entry name" value="PI31-like"/>
</dbReference>
<dbReference type="GO" id="GO:0043161">
    <property type="term" value="P:proteasome-mediated ubiquitin-dependent protein catabolic process"/>
    <property type="evidence" value="ECO:0007669"/>
    <property type="project" value="InterPro"/>
</dbReference>
<evidence type="ECO:0000256" key="3">
    <source>
        <dbReference type="ARBA" id="ARBA00022942"/>
    </source>
</evidence>
<dbReference type="OrthoDB" id="68090at2759"/>
<protein>
    <recommendedName>
        <fullName evidence="2">Proteasome inhibitor PI31 subunit</fullName>
    </recommendedName>
</protein>